<dbReference type="OrthoDB" id="6049841at2759"/>
<evidence type="ECO:0000256" key="3">
    <source>
        <dbReference type="ARBA" id="ARBA00037385"/>
    </source>
</evidence>
<dbReference type="PANTHER" id="PTHR24197">
    <property type="entry name" value="ANKYRIN REPEAT DOMAIN-CONTAINING PROTEIN 61"/>
    <property type="match status" value="1"/>
</dbReference>
<protein>
    <recommendedName>
        <fullName evidence="4">Ankyrin repeat domain-containing protein 54</fullName>
    </recommendedName>
</protein>
<keyword evidence="1" id="KW-0677">Repeat</keyword>
<name>A0A8J2RDK7_9CRUS</name>
<evidence type="ECO:0000256" key="1">
    <source>
        <dbReference type="ARBA" id="ARBA00022737"/>
    </source>
</evidence>
<sequence>MSLSAEGFEVCNRLVLEAVNKSSISKLQLAKRFYTPIQLLTSLARYNENGDESPFIIAMKKKNVSFIKELVTWISRKDVYKNKECEPMVLIIIDQLAHHIPILEVIDYRICSIHRNTTESTKWLTFIAQFFIRSNSFTRQDKIVLLELIGAALIIPLRQDGYANQSVCGLECWREAMTLRYSPALGQPLIPKLPAVCVPSVLYSSVFESAVEVATMEEMDLLQEDFARNYLSLLDDDMRLPCVKRMVIQAHLVIRRISSQANYIGNPDWLYLKSLLDFADLLSFNTVFESKLKINTYLLILEELNGFDPKLIPLQTFGIFIAALVYSSYYFRSMVTEPPGTPKRRELSYTNLLTPSKFISIIPKIFPKNTVFTEIGEIVYDFLFVMDRISPQLTDKDQLNLGKCYYNYIRYATTERKTTVLHVAVGVNLSEENFNLTTIELILKLGADPNAIDEHGQTALHILAEREELFFLHEYVHVFQALVDAGTHLDTAADNGETVLSLLKKNVMRFKQVVFIHPYYESLLNTVFPLSCLAARVIRRNGIRFDEDRIPTHLQPFVAQHSAKDLIGHSCS</sequence>
<keyword evidence="2 5" id="KW-0040">ANK repeat</keyword>
<accession>A0A8J2RDK7</accession>
<comment type="function">
    <text evidence="3">Plays an important role in regulating intracellular signaling events associated with erythroid terminal differentiation.</text>
</comment>
<keyword evidence="7" id="KW-1185">Reference proteome</keyword>
<evidence type="ECO:0000256" key="2">
    <source>
        <dbReference type="ARBA" id="ARBA00023043"/>
    </source>
</evidence>
<evidence type="ECO:0000313" key="7">
    <source>
        <dbReference type="Proteomes" id="UP000789390"/>
    </source>
</evidence>
<evidence type="ECO:0000313" key="6">
    <source>
        <dbReference type="EMBL" id="CAH0100505.1"/>
    </source>
</evidence>
<dbReference type="Gene3D" id="1.25.40.20">
    <property type="entry name" value="Ankyrin repeat-containing domain"/>
    <property type="match status" value="1"/>
</dbReference>
<feature type="repeat" description="ANK" evidence="5">
    <location>
        <begin position="416"/>
        <end position="454"/>
    </location>
</feature>
<proteinExistence type="predicted"/>
<dbReference type="PANTHER" id="PTHR24197:SF44">
    <property type="entry name" value="ANKYRIN REPEAT DOMAIN-CONTAINING PROTEIN 54"/>
    <property type="match status" value="1"/>
</dbReference>
<organism evidence="6 7">
    <name type="scientific">Daphnia galeata</name>
    <dbReference type="NCBI Taxonomy" id="27404"/>
    <lineage>
        <taxon>Eukaryota</taxon>
        <taxon>Metazoa</taxon>
        <taxon>Ecdysozoa</taxon>
        <taxon>Arthropoda</taxon>
        <taxon>Crustacea</taxon>
        <taxon>Branchiopoda</taxon>
        <taxon>Diplostraca</taxon>
        <taxon>Cladocera</taxon>
        <taxon>Anomopoda</taxon>
        <taxon>Daphniidae</taxon>
        <taxon>Daphnia</taxon>
    </lineage>
</organism>
<dbReference type="PROSITE" id="PS50088">
    <property type="entry name" value="ANK_REPEAT"/>
    <property type="match status" value="1"/>
</dbReference>
<dbReference type="EMBL" id="CAKKLH010000037">
    <property type="protein sequence ID" value="CAH0100505.1"/>
    <property type="molecule type" value="Genomic_DNA"/>
</dbReference>
<dbReference type="InterPro" id="IPR002110">
    <property type="entry name" value="Ankyrin_rpt"/>
</dbReference>
<evidence type="ECO:0000256" key="4">
    <source>
        <dbReference type="ARBA" id="ARBA00039237"/>
    </source>
</evidence>
<reference evidence="6" key="1">
    <citation type="submission" date="2021-11" db="EMBL/GenBank/DDBJ databases">
        <authorList>
            <person name="Schell T."/>
        </authorList>
    </citation>
    <scope>NUCLEOTIDE SEQUENCE</scope>
    <source>
        <strain evidence="6">M5</strain>
    </source>
</reference>
<gene>
    <name evidence="6" type="ORF">DGAL_LOCUS2758</name>
</gene>
<comment type="caution">
    <text evidence="6">The sequence shown here is derived from an EMBL/GenBank/DDBJ whole genome shotgun (WGS) entry which is preliminary data.</text>
</comment>
<evidence type="ECO:0000256" key="5">
    <source>
        <dbReference type="PROSITE-ProRule" id="PRU00023"/>
    </source>
</evidence>
<dbReference type="SUPFAM" id="SSF48403">
    <property type="entry name" value="Ankyrin repeat"/>
    <property type="match status" value="1"/>
</dbReference>
<dbReference type="AlphaFoldDB" id="A0A8J2RDK7"/>
<dbReference type="InterPro" id="IPR036770">
    <property type="entry name" value="Ankyrin_rpt-contain_sf"/>
</dbReference>
<dbReference type="SMART" id="SM00248">
    <property type="entry name" value="ANK"/>
    <property type="match status" value="3"/>
</dbReference>
<dbReference type="Proteomes" id="UP000789390">
    <property type="component" value="Unassembled WGS sequence"/>
</dbReference>